<dbReference type="GeneID" id="42980676"/>
<dbReference type="GO" id="GO:0051301">
    <property type="term" value="P:cell division"/>
    <property type="evidence" value="ECO:0007669"/>
    <property type="project" value="InterPro"/>
</dbReference>
<keyword evidence="2" id="KW-1185">Reference proteome</keyword>
<dbReference type="PANTHER" id="PTHR40027">
    <property type="entry name" value="CELL DIVISION PROTEIN DIVIC"/>
    <property type="match status" value="1"/>
</dbReference>
<dbReference type="RefSeq" id="WP_068222741.1">
    <property type="nucleotide sequence ID" value="NZ_CP014623.1"/>
</dbReference>
<dbReference type="Pfam" id="PF04977">
    <property type="entry name" value="DivIC"/>
    <property type="match status" value="1"/>
</dbReference>
<organism evidence="1 2">
    <name type="scientific">Loigolactobacillus backii</name>
    <dbReference type="NCBI Taxonomy" id="375175"/>
    <lineage>
        <taxon>Bacteria</taxon>
        <taxon>Bacillati</taxon>
        <taxon>Bacillota</taxon>
        <taxon>Bacilli</taxon>
        <taxon>Lactobacillales</taxon>
        <taxon>Lactobacillaceae</taxon>
        <taxon>Loigolactobacillus</taxon>
    </lineage>
</organism>
<accession>A0A192GXT6</accession>
<dbReference type="Proteomes" id="UP000078582">
    <property type="component" value="Chromosome"/>
</dbReference>
<proteinExistence type="predicted"/>
<dbReference type="AlphaFoldDB" id="A0A192GXT6"/>
<dbReference type="OrthoDB" id="2151746at2"/>
<dbReference type="InterPro" id="IPR039076">
    <property type="entry name" value="DivIC"/>
</dbReference>
<dbReference type="PANTHER" id="PTHR40027:SF1">
    <property type="entry name" value="CELL DIVISION PROTEIN DIVIC"/>
    <property type="match status" value="1"/>
</dbReference>
<dbReference type="KEGG" id="lbt:AYR52_01185"/>
<protein>
    <submittedName>
        <fullName evidence="1">Uncharacterized protein</fullName>
    </submittedName>
</protein>
<name>A0A192GXT6_9LACO</name>
<gene>
    <name evidence="1" type="ORF">AYR53_00305</name>
</gene>
<evidence type="ECO:0000313" key="2">
    <source>
        <dbReference type="Proteomes" id="UP000078582"/>
    </source>
</evidence>
<dbReference type="STRING" id="375175.AYR53_00305"/>
<evidence type="ECO:0000313" key="1">
    <source>
        <dbReference type="EMBL" id="ANK61329.1"/>
    </source>
</evidence>
<reference evidence="1 2" key="1">
    <citation type="submission" date="2016-03" db="EMBL/GenBank/DDBJ databases">
        <title>Pediococcus and Lactobacillus from brewery environment - whole genome sequencing and assembly.</title>
        <authorList>
            <person name="Behr J."/>
            <person name="Geissler A.J."/>
            <person name="Vogel R.F."/>
        </authorList>
    </citation>
    <scope>NUCLEOTIDE SEQUENCE [LARGE SCALE GENOMIC DNA]</scope>
    <source>
        <strain evidence="1 2">TMW 1.1989</strain>
    </source>
</reference>
<dbReference type="InterPro" id="IPR007060">
    <property type="entry name" value="FtsL/DivIC"/>
</dbReference>
<dbReference type="EMBL" id="CP014873">
    <property type="protein sequence ID" value="ANK61329.1"/>
    <property type="molecule type" value="Genomic_DNA"/>
</dbReference>
<sequence length="133" mass="15190">MLQSRRPIADNVNPYQKLAGARHQKAAYLEHVKKVHKRRIALLLGLLVVILAVCGFQIYRSNQTLAQTNQQVALQSVKLKQVKTNKADLKLQVKQLQNNDYLQKVIRQKYYYSKGNETIYSLPTDKAATIPGE</sequence>